<dbReference type="PROSITE" id="PS51113">
    <property type="entry name" value="ZF_BTK"/>
    <property type="match status" value="1"/>
</dbReference>
<dbReference type="SUPFAM" id="SSF50729">
    <property type="entry name" value="PH domain-like"/>
    <property type="match status" value="1"/>
</dbReference>
<evidence type="ECO:0000256" key="2">
    <source>
        <dbReference type="ARBA" id="ARBA00022553"/>
    </source>
</evidence>
<evidence type="ECO:0000256" key="8">
    <source>
        <dbReference type="ARBA" id="ARBA00071361"/>
    </source>
</evidence>
<keyword evidence="7" id="KW-0007">Acetylation</keyword>
<evidence type="ECO:0000256" key="4">
    <source>
        <dbReference type="ARBA" id="ARBA00022737"/>
    </source>
</evidence>
<keyword evidence="5 9" id="KW-0863">Zinc-finger</keyword>
<dbReference type="FunFam" id="2.60.40.150:FF:000069">
    <property type="entry name" value="Ras GTPase-activating protein 4 isoform 1"/>
    <property type="match status" value="1"/>
</dbReference>
<dbReference type="CDD" id="cd13371">
    <property type="entry name" value="PH_GAP1_mammal-like"/>
    <property type="match status" value="1"/>
</dbReference>
<sequence length="838" mass="96080">MAVEEEGLRVFQSVKIKIGEAKNIPPYPGPNKMRDCYCTVNLDQEEVFRTKTIEKSLCPFYGEDFYCEIPRSFRHLSFYIFDRDVFRRDSSIGKVAVKKEDLQKYHGKDHWFPLQPVCADSEVQGKVHLELRLSEVITDSGVICHKLATRVLECQDLPIVNGQCDPYAAVSLLGPSRSEAKKTKVKRKTNNPQFDEVFFFEVTKPLSYTKRQFDVEEDDVDKLALKVDLWTASNLKFGDEFLGEVRVPLKVLGQSGVHDAWYFLQPRDNGNKSVKADELGSLRLNIIYTEDHVFPTEHYNPLRDLLLLQSAHVEPVSASAAHILGEVCREKQEAAVPLVRLFLHYGKIVPFLSAIAHAEINRTQDPNTIFRGNSLTSKCIDETMKLAGMHYLRVTLKPIIDEICTDHKPCEIDPVKLKESENLDTNRENLRQYVDRIFNVITSSGVSCPTVMCDIFFSLRESAASRFQVDPDVRYTAVSSFIFLRFFAPAILSPNLFHLRPHHPDPCTSRTLTLISKTIQTLGSLAKSKSANFKESYMAAFYDYFNEQKYADAVKNFLDLISSSARWDQKSIETPIMLKEGFMIKRAQGRNRFGLKNFKKRWFRLTNHKFTYHKTKGNAKGEGALCSIPIENILAVERLEEESFKMKNMFQVIQPERVLYIQANNCVEARDWIDILTKVSQCNRKRLSTYHPSAYLNGHWLCCKLSADTAPGCTPCTGGLPANIQLDVDGDRETERIYSLYSTYMSKLVKMQEACGSKSVYDGPEQEEYSTFVIDDPQETYKTLRLVISAVQTLEQQHMQYKRDKFRKTKYGSQEHPIGDQSFQCYIRQQSESSTYSI</sequence>
<dbReference type="CDD" id="cd04010">
    <property type="entry name" value="C2B_RasA3"/>
    <property type="match status" value="1"/>
</dbReference>
<feature type="domain" description="PH" evidence="10">
    <location>
        <begin position="576"/>
        <end position="681"/>
    </location>
</feature>
<dbReference type="SUPFAM" id="SSF48350">
    <property type="entry name" value="GTPase activation domain, GAP"/>
    <property type="match status" value="1"/>
</dbReference>
<dbReference type="GO" id="GO:0046580">
    <property type="term" value="P:negative regulation of Ras protein signal transduction"/>
    <property type="evidence" value="ECO:0007669"/>
    <property type="project" value="InterPro"/>
</dbReference>
<keyword evidence="6" id="KW-0862">Zinc</keyword>
<feature type="domain" description="C2" evidence="11">
    <location>
        <begin position="1"/>
        <end position="112"/>
    </location>
</feature>
<dbReference type="CDD" id="cd05134">
    <property type="entry name" value="RasGAP_RASA3"/>
    <property type="match status" value="1"/>
</dbReference>
<reference evidence="13" key="2">
    <citation type="submission" date="2025-09" db="UniProtKB">
        <authorList>
            <consortium name="Ensembl"/>
        </authorList>
    </citation>
    <scope>IDENTIFICATION</scope>
</reference>
<dbReference type="InterPro" id="IPR008936">
    <property type="entry name" value="Rho_GTPase_activation_prot"/>
</dbReference>
<dbReference type="InterPro" id="IPR000008">
    <property type="entry name" value="C2_dom"/>
</dbReference>
<dbReference type="SUPFAM" id="SSF49562">
    <property type="entry name" value="C2 domain (Calcium/lipid-binding domain, CaLB)"/>
    <property type="match status" value="2"/>
</dbReference>
<keyword evidence="14" id="KW-1185">Reference proteome</keyword>
<dbReference type="Pfam" id="PF00168">
    <property type="entry name" value="C2"/>
    <property type="match status" value="2"/>
</dbReference>
<dbReference type="InterPro" id="IPR001936">
    <property type="entry name" value="RasGAP_dom"/>
</dbReference>
<evidence type="ECO:0000313" key="13">
    <source>
        <dbReference type="Ensembl" id="ENSCCRP00000128530.1"/>
    </source>
</evidence>
<dbReference type="FunFam" id="2.30.29.30:FF:000144">
    <property type="entry name" value="Ras GTPase-activating protein 2 isoform 3"/>
    <property type="match status" value="1"/>
</dbReference>
<dbReference type="Proteomes" id="UP001108240">
    <property type="component" value="Unplaced"/>
</dbReference>
<dbReference type="GO" id="GO:0005096">
    <property type="term" value="F:GTPase activator activity"/>
    <property type="evidence" value="ECO:0007669"/>
    <property type="project" value="UniProtKB-KW"/>
</dbReference>
<dbReference type="PROSITE" id="PS50004">
    <property type="entry name" value="C2"/>
    <property type="match status" value="2"/>
</dbReference>
<evidence type="ECO:0000256" key="7">
    <source>
        <dbReference type="ARBA" id="ARBA00022990"/>
    </source>
</evidence>
<dbReference type="GO" id="GO:0035556">
    <property type="term" value="P:intracellular signal transduction"/>
    <property type="evidence" value="ECO:0007669"/>
    <property type="project" value="InterPro"/>
</dbReference>
<name>A0A9J7ZH21_CYPCA</name>
<dbReference type="InterPro" id="IPR039360">
    <property type="entry name" value="Ras_GTPase"/>
</dbReference>
<evidence type="ECO:0000259" key="11">
    <source>
        <dbReference type="PROSITE" id="PS50004"/>
    </source>
</evidence>
<evidence type="ECO:0000256" key="1">
    <source>
        <dbReference type="ARBA" id="ARBA00022468"/>
    </source>
</evidence>
<dbReference type="FunFam" id="1.10.506.10:FF:000011">
    <property type="entry name" value="Ras GTPase-activating protein 2 isoform 3"/>
    <property type="match status" value="1"/>
</dbReference>
<protein>
    <recommendedName>
        <fullName evidence="8">Ras GTPase-activating protein 2</fullName>
    </recommendedName>
</protein>
<feature type="domain" description="C2" evidence="11">
    <location>
        <begin position="123"/>
        <end position="262"/>
    </location>
</feature>
<dbReference type="GO" id="GO:0008270">
    <property type="term" value="F:zinc ion binding"/>
    <property type="evidence" value="ECO:0007669"/>
    <property type="project" value="UniProtKB-KW"/>
</dbReference>
<dbReference type="SMART" id="SM00239">
    <property type="entry name" value="C2"/>
    <property type="match status" value="2"/>
</dbReference>
<dbReference type="InterPro" id="IPR037774">
    <property type="entry name" value="RASA3_PH"/>
</dbReference>
<dbReference type="PROSITE" id="PS50003">
    <property type="entry name" value="PH_DOMAIN"/>
    <property type="match status" value="1"/>
</dbReference>
<dbReference type="Ensembl" id="ENSCCRT00000200793.1">
    <property type="protein sequence ID" value="ENSCCRP00000128530.1"/>
    <property type="gene ID" value="ENSCCRG00000023415.2"/>
</dbReference>
<dbReference type="Gene3D" id="2.30.29.30">
    <property type="entry name" value="Pleckstrin-homology domain (PH domain)/Phosphotyrosine-binding domain (PTB)"/>
    <property type="match status" value="1"/>
</dbReference>
<reference evidence="13" key="1">
    <citation type="submission" date="2025-08" db="UniProtKB">
        <authorList>
            <consortium name="Ensembl"/>
        </authorList>
    </citation>
    <scope>IDENTIFICATION</scope>
</reference>
<dbReference type="PROSITE" id="PS00509">
    <property type="entry name" value="RAS_GTPASE_ACTIV_1"/>
    <property type="match status" value="1"/>
</dbReference>
<proteinExistence type="predicted"/>
<dbReference type="Pfam" id="PF00169">
    <property type="entry name" value="PH"/>
    <property type="match status" value="1"/>
</dbReference>
<organism evidence="13 14">
    <name type="scientific">Cyprinus carpio carpio</name>
    <dbReference type="NCBI Taxonomy" id="630221"/>
    <lineage>
        <taxon>Eukaryota</taxon>
        <taxon>Metazoa</taxon>
        <taxon>Chordata</taxon>
        <taxon>Craniata</taxon>
        <taxon>Vertebrata</taxon>
        <taxon>Euteleostomi</taxon>
        <taxon>Actinopterygii</taxon>
        <taxon>Neopterygii</taxon>
        <taxon>Teleostei</taxon>
        <taxon>Ostariophysi</taxon>
        <taxon>Cypriniformes</taxon>
        <taxon>Cyprinidae</taxon>
        <taxon>Cyprininae</taxon>
        <taxon>Cyprinus</taxon>
    </lineage>
</organism>
<evidence type="ECO:0000259" key="10">
    <source>
        <dbReference type="PROSITE" id="PS50003"/>
    </source>
</evidence>
<evidence type="ECO:0000256" key="6">
    <source>
        <dbReference type="ARBA" id="ARBA00022833"/>
    </source>
</evidence>
<dbReference type="PANTHER" id="PTHR10194:SF53">
    <property type="entry name" value="RAS GTPASE-ACTIVATING PROTEIN 3"/>
    <property type="match status" value="1"/>
</dbReference>
<dbReference type="SMART" id="SM00107">
    <property type="entry name" value="BTK"/>
    <property type="match status" value="1"/>
</dbReference>
<dbReference type="Pfam" id="PF00616">
    <property type="entry name" value="RasGAP"/>
    <property type="match status" value="1"/>
</dbReference>
<dbReference type="PROSITE" id="PS50018">
    <property type="entry name" value="RAS_GTPASE_ACTIV_2"/>
    <property type="match status" value="1"/>
</dbReference>
<dbReference type="Gene3D" id="1.10.506.10">
    <property type="entry name" value="GTPase Activation - p120gap, domain 1"/>
    <property type="match status" value="1"/>
</dbReference>
<evidence type="ECO:0000256" key="5">
    <source>
        <dbReference type="ARBA" id="ARBA00022771"/>
    </source>
</evidence>
<keyword evidence="4" id="KW-0677">Repeat</keyword>
<dbReference type="InterPro" id="IPR023152">
    <property type="entry name" value="RasGAP_CS"/>
</dbReference>
<dbReference type="GeneTree" id="ENSGT00940000157953"/>
<dbReference type="AlphaFoldDB" id="A0A9J7ZH21"/>
<evidence type="ECO:0000313" key="14">
    <source>
        <dbReference type="Proteomes" id="UP001108240"/>
    </source>
</evidence>
<feature type="domain" description="Ras-GAP" evidence="12">
    <location>
        <begin position="330"/>
        <end position="524"/>
    </location>
</feature>
<dbReference type="InterPro" id="IPR035892">
    <property type="entry name" value="C2_domain_sf"/>
</dbReference>
<dbReference type="Gene3D" id="2.60.40.150">
    <property type="entry name" value="C2 domain"/>
    <property type="match status" value="2"/>
</dbReference>
<keyword evidence="3" id="KW-0479">Metal-binding</keyword>
<dbReference type="InterPro" id="IPR001849">
    <property type="entry name" value="PH_domain"/>
</dbReference>
<dbReference type="InterPro" id="IPR001562">
    <property type="entry name" value="Znf_Btk_motif"/>
</dbReference>
<keyword evidence="2" id="KW-0597">Phosphoprotein</keyword>
<accession>A0A9J7ZH21</accession>
<dbReference type="CDD" id="cd08401">
    <property type="entry name" value="C2A_RasA2_RasA3"/>
    <property type="match status" value="1"/>
</dbReference>
<evidence type="ECO:0000256" key="9">
    <source>
        <dbReference type="PROSITE-ProRule" id="PRU00432"/>
    </source>
</evidence>
<keyword evidence="1" id="KW-0343">GTPase activation</keyword>
<evidence type="ECO:0000259" key="12">
    <source>
        <dbReference type="PROSITE" id="PS50018"/>
    </source>
</evidence>
<dbReference type="FunFam" id="2.60.40.150:FF:000086">
    <property type="entry name" value="Ras GTPase-activating protein 2 isoform 3"/>
    <property type="match status" value="1"/>
</dbReference>
<dbReference type="PANTHER" id="PTHR10194">
    <property type="entry name" value="RAS GTPASE-ACTIVATING PROTEINS"/>
    <property type="match status" value="1"/>
</dbReference>
<dbReference type="SMART" id="SM00323">
    <property type="entry name" value="RasGAP"/>
    <property type="match status" value="1"/>
</dbReference>
<evidence type="ECO:0000256" key="3">
    <source>
        <dbReference type="ARBA" id="ARBA00022723"/>
    </source>
</evidence>
<dbReference type="Pfam" id="PF00779">
    <property type="entry name" value="BTK"/>
    <property type="match status" value="1"/>
</dbReference>
<dbReference type="InterPro" id="IPR011993">
    <property type="entry name" value="PH-like_dom_sf"/>
</dbReference>
<dbReference type="SMART" id="SM00233">
    <property type="entry name" value="PH"/>
    <property type="match status" value="1"/>
</dbReference>